<keyword evidence="1" id="KW-1133">Transmembrane helix</keyword>
<keyword evidence="3" id="KW-1185">Reference proteome</keyword>
<reference evidence="2" key="1">
    <citation type="submission" date="2020-08" db="EMBL/GenBank/DDBJ databases">
        <title>Genome public.</title>
        <authorList>
            <person name="Liu C."/>
            <person name="Sun Q."/>
        </authorList>
    </citation>
    <scope>NUCLEOTIDE SEQUENCE</scope>
    <source>
        <strain evidence="2">NSJ-31</strain>
    </source>
</reference>
<evidence type="ECO:0000313" key="3">
    <source>
        <dbReference type="Proteomes" id="UP000653127"/>
    </source>
</evidence>
<name>A0A926E2B2_9FIRM</name>
<dbReference type="RefSeq" id="WP_231303762.1">
    <property type="nucleotide sequence ID" value="NZ_JACRST010000048.1"/>
</dbReference>
<dbReference type="Proteomes" id="UP000653127">
    <property type="component" value="Unassembled WGS sequence"/>
</dbReference>
<keyword evidence="1" id="KW-0472">Membrane</keyword>
<evidence type="ECO:0000313" key="2">
    <source>
        <dbReference type="EMBL" id="MBC8547837.1"/>
    </source>
</evidence>
<dbReference type="EMBL" id="JACRST010000048">
    <property type="protein sequence ID" value="MBC8547837.1"/>
    <property type="molecule type" value="Genomic_DNA"/>
</dbReference>
<proteinExistence type="predicted"/>
<evidence type="ECO:0000256" key="1">
    <source>
        <dbReference type="SAM" id="Phobius"/>
    </source>
</evidence>
<dbReference type="AlphaFoldDB" id="A0A926E2B2"/>
<accession>A0A926E2B2</accession>
<feature type="transmembrane region" description="Helical" evidence="1">
    <location>
        <begin position="6"/>
        <end position="24"/>
    </location>
</feature>
<organism evidence="2 3">
    <name type="scientific">Ligaoa zhengdingensis</name>
    <dbReference type="NCBI Taxonomy" id="2763658"/>
    <lineage>
        <taxon>Bacteria</taxon>
        <taxon>Bacillati</taxon>
        <taxon>Bacillota</taxon>
        <taxon>Clostridia</taxon>
        <taxon>Eubacteriales</taxon>
        <taxon>Oscillospiraceae</taxon>
        <taxon>Ligaoa</taxon>
    </lineage>
</organism>
<gene>
    <name evidence="2" type="ORF">H8711_13040</name>
</gene>
<protein>
    <submittedName>
        <fullName evidence="2">Uncharacterized protein</fullName>
    </submittedName>
</protein>
<sequence>MIDPFIAFVLIGATVAIAYGVATFPRKARELFAATAPKPDAEAQVITLAKLEIAATKRGDLLAAANCAEQQEAAHGR</sequence>
<comment type="caution">
    <text evidence="2">The sequence shown here is derived from an EMBL/GenBank/DDBJ whole genome shotgun (WGS) entry which is preliminary data.</text>
</comment>
<keyword evidence="1" id="KW-0812">Transmembrane</keyword>